<accession>M1NLQ7</accession>
<organism evidence="2 3">
    <name type="scientific">Moumouvirus goulette</name>
    <dbReference type="NCBI Taxonomy" id="1247379"/>
    <lineage>
        <taxon>Viruses</taxon>
        <taxon>Varidnaviria</taxon>
        <taxon>Bamfordvirae</taxon>
        <taxon>Nucleocytoviricota</taxon>
        <taxon>Megaviricetes</taxon>
        <taxon>Imitervirales</taxon>
        <taxon>Mimiviridae</taxon>
        <taxon>Megamimivirinae</taxon>
        <taxon>Moumouvirus</taxon>
        <taxon>Moumouvirus goulettemassiliense</taxon>
    </lineage>
</organism>
<dbReference type="InterPro" id="IPR036770">
    <property type="entry name" value="Ankyrin_rpt-contain_sf"/>
</dbReference>
<protein>
    <submittedName>
        <fullName evidence="2">Repeat protein</fullName>
    </submittedName>
</protein>
<gene>
    <name evidence="2" type="ORF">glt_00106</name>
</gene>
<dbReference type="Proteomes" id="UP000241071">
    <property type="component" value="Segment"/>
</dbReference>
<name>M1NLQ7_9VIRU</name>
<reference evidence="2 3" key="1">
    <citation type="submission" date="2012-10" db="EMBL/GenBank/DDBJ databases">
        <title>Complete genome sequence of Moumouvirus goulette.</title>
        <authorList>
            <person name="Fournous G."/>
            <person name="Bougalmi M."/>
            <person name="Colson P."/>
        </authorList>
    </citation>
    <scope>NUCLEOTIDE SEQUENCE [LARGE SCALE GENOMIC DNA]</scope>
</reference>
<feature type="region of interest" description="Disordered" evidence="1">
    <location>
        <begin position="176"/>
        <end position="201"/>
    </location>
</feature>
<dbReference type="EMBL" id="KC008572">
    <property type="protein sequence ID" value="AGF84915.1"/>
    <property type="molecule type" value="Genomic_DNA"/>
</dbReference>
<dbReference type="SUPFAM" id="SSF48403">
    <property type="entry name" value="Ankyrin repeat"/>
    <property type="match status" value="1"/>
</dbReference>
<evidence type="ECO:0000313" key="2">
    <source>
        <dbReference type="EMBL" id="AGF84915.1"/>
    </source>
</evidence>
<evidence type="ECO:0000313" key="3">
    <source>
        <dbReference type="Proteomes" id="UP000241071"/>
    </source>
</evidence>
<evidence type="ECO:0000256" key="1">
    <source>
        <dbReference type="SAM" id="MobiDB-lite"/>
    </source>
</evidence>
<sequence length="201" mass="23193">MLKYLITEYKKQIDLFNIIKLSIENDKINILKYLISIQPNNHTDININDAILLSLQKGYLDIYHYLKYKNTNPDACLEEAVFYGHCEIVKELLISGRDPIKALNKAAENGNFDMTSLILDCRGLSIEENDINLAITLVKQRIISQVNKGDNNNVEEELNIIELLESFKCLSSVRKNEENNSEYDDDDLLYDEDPELESEDN</sequence>
<dbReference type="Gene3D" id="1.25.40.20">
    <property type="entry name" value="Ankyrin repeat-containing domain"/>
    <property type="match status" value="1"/>
</dbReference>
<feature type="compositionally biased region" description="Acidic residues" evidence="1">
    <location>
        <begin position="179"/>
        <end position="201"/>
    </location>
</feature>
<keyword evidence="3" id="KW-1185">Reference proteome</keyword>
<proteinExistence type="predicted"/>